<keyword evidence="6 10" id="KW-0812">Transmembrane</keyword>
<dbReference type="PANTHER" id="PTHR12468:SF2">
    <property type="entry name" value="GPI MANNOSYLTRANSFERASE 2"/>
    <property type="match status" value="1"/>
</dbReference>
<feature type="transmembrane region" description="Helical" evidence="10">
    <location>
        <begin position="169"/>
        <end position="187"/>
    </location>
</feature>
<comment type="pathway">
    <text evidence="2">Glycolipid biosynthesis; glycosylphosphatidylinositol-anchor biosynthesis.</text>
</comment>
<feature type="transmembrane region" description="Helical" evidence="10">
    <location>
        <begin position="193"/>
        <end position="217"/>
    </location>
</feature>
<keyword evidence="8 10" id="KW-1133">Transmembrane helix</keyword>
<dbReference type="GO" id="GO:0006506">
    <property type="term" value="P:GPI anchor biosynthetic process"/>
    <property type="evidence" value="ECO:0007669"/>
    <property type="project" value="UniProtKB-UniPathway"/>
</dbReference>
<evidence type="ECO:0008006" key="13">
    <source>
        <dbReference type="Google" id="ProtNLM"/>
    </source>
</evidence>
<accession>A0A2A9CWX6</accession>
<evidence type="ECO:0000256" key="1">
    <source>
        <dbReference type="ARBA" id="ARBA00004477"/>
    </source>
</evidence>
<dbReference type="GO" id="GO:0004376">
    <property type="term" value="F:GPI mannosyltransferase activity"/>
    <property type="evidence" value="ECO:0007669"/>
    <property type="project" value="InterPro"/>
</dbReference>
<evidence type="ECO:0000256" key="5">
    <source>
        <dbReference type="ARBA" id="ARBA00022679"/>
    </source>
</evidence>
<dbReference type="GO" id="GO:0016020">
    <property type="term" value="C:membrane"/>
    <property type="evidence" value="ECO:0007669"/>
    <property type="project" value="GOC"/>
</dbReference>
<dbReference type="Proteomes" id="UP000224915">
    <property type="component" value="Unassembled WGS sequence"/>
</dbReference>
<sequence>MLAVYAASRVLATTALLIARHHQAESFPGWHGDPRPPYGVFAARWWDGWWYERIWTEGYPGELPLADGSGALPAGAVDLNAWAFFPLYPMLVRLLTDALALLGIEATWLVTAPIVSLMAGAAAMLVIHRTVVVGAPEATARHPWLPLATVATLALWPSAVVLQTGYTEALALLLVATSLLLIMRRRYGWAMLAVALLGLTRAVALPMAVVVAVHLVLRWREVPDGAARPGRAEVASGLGLLAVCGISGGLWPLVAGWVTGRGDAYLATQAAWRPESGVSPFQGWERLATFSGVGVALALGAVALVLALLWLARPWRSAASAALLRPEPWVWCAAYLLYLAAVTDVISSQLRFLLLAFPLAVPLLLATPMALTRAGEPRAWVTRVWVGTLLLGLAVAQVAWVWTVWMQVLGEETFLKAP</sequence>
<feature type="transmembrane region" description="Helical" evidence="10">
    <location>
        <begin position="287"/>
        <end position="309"/>
    </location>
</feature>
<keyword evidence="5" id="KW-0808">Transferase</keyword>
<evidence type="ECO:0000313" key="11">
    <source>
        <dbReference type="EMBL" id="PFG18641.1"/>
    </source>
</evidence>
<evidence type="ECO:0000256" key="6">
    <source>
        <dbReference type="ARBA" id="ARBA00022692"/>
    </source>
</evidence>
<proteinExistence type="predicted"/>
<feature type="transmembrane region" description="Helical" evidence="10">
    <location>
        <begin position="238"/>
        <end position="258"/>
    </location>
</feature>
<evidence type="ECO:0000256" key="8">
    <source>
        <dbReference type="ARBA" id="ARBA00022989"/>
    </source>
</evidence>
<evidence type="ECO:0000256" key="2">
    <source>
        <dbReference type="ARBA" id="ARBA00004687"/>
    </source>
</evidence>
<dbReference type="GO" id="GO:0031501">
    <property type="term" value="C:mannosyltransferase complex"/>
    <property type="evidence" value="ECO:0007669"/>
    <property type="project" value="TreeGrafter"/>
</dbReference>
<dbReference type="UniPathway" id="UPA00196"/>
<dbReference type="InterPro" id="IPR007315">
    <property type="entry name" value="PIG-V/Gpi18"/>
</dbReference>
<dbReference type="EMBL" id="PDJD01000001">
    <property type="protein sequence ID" value="PFG18641.1"/>
    <property type="molecule type" value="Genomic_DNA"/>
</dbReference>
<dbReference type="AlphaFoldDB" id="A0A2A9CWX6"/>
<comment type="subcellular location">
    <subcellularLocation>
        <location evidence="1">Endoplasmic reticulum membrane</location>
        <topology evidence="1">Multi-pass membrane protein</topology>
    </subcellularLocation>
</comment>
<evidence type="ECO:0000256" key="7">
    <source>
        <dbReference type="ARBA" id="ARBA00022824"/>
    </source>
</evidence>
<dbReference type="PANTHER" id="PTHR12468">
    <property type="entry name" value="GPI MANNOSYLTRANSFERASE 2"/>
    <property type="match status" value="1"/>
</dbReference>
<organism evidence="11 12">
    <name type="scientific">Serinibacter salmoneus</name>
    <dbReference type="NCBI Taxonomy" id="556530"/>
    <lineage>
        <taxon>Bacteria</taxon>
        <taxon>Bacillati</taxon>
        <taxon>Actinomycetota</taxon>
        <taxon>Actinomycetes</taxon>
        <taxon>Micrococcales</taxon>
        <taxon>Beutenbergiaceae</taxon>
        <taxon>Serinibacter</taxon>
    </lineage>
</organism>
<evidence type="ECO:0000256" key="9">
    <source>
        <dbReference type="ARBA" id="ARBA00023136"/>
    </source>
</evidence>
<reference evidence="11 12" key="1">
    <citation type="submission" date="2017-10" db="EMBL/GenBank/DDBJ databases">
        <title>Sequencing the genomes of 1000 actinobacteria strains.</title>
        <authorList>
            <person name="Klenk H.-P."/>
        </authorList>
    </citation>
    <scope>NUCLEOTIDE SEQUENCE [LARGE SCALE GENOMIC DNA]</scope>
    <source>
        <strain evidence="11 12">DSM 21801</strain>
    </source>
</reference>
<keyword evidence="3" id="KW-0337">GPI-anchor biosynthesis</keyword>
<evidence type="ECO:0000313" key="12">
    <source>
        <dbReference type="Proteomes" id="UP000224915"/>
    </source>
</evidence>
<evidence type="ECO:0000256" key="10">
    <source>
        <dbReference type="SAM" id="Phobius"/>
    </source>
</evidence>
<protein>
    <recommendedName>
        <fullName evidence="13">Mannosyltransferase PIG-V</fullName>
    </recommendedName>
</protein>
<gene>
    <name evidence="11" type="ORF">ATL40_0184</name>
</gene>
<evidence type="ECO:0000256" key="4">
    <source>
        <dbReference type="ARBA" id="ARBA00022676"/>
    </source>
</evidence>
<keyword evidence="7" id="KW-0256">Endoplasmic reticulum</keyword>
<feature type="transmembrane region" description="Helical" evidence="10">
    <location>
        <begin position="352"/>
        <end position="372"/>
    </location>
</feature>
<comment type="caution">
    <text evidence="11">The sequence shown here is derived from an EMBL/GenBank/DDBJ whole genome shotgun (WGS) entry which is preliminary data.</text>
</comment>
<keyword evidence="12" id="KW-1185">Reference proteome</keyword>
<dbReference type="GO" id="GO:0000009">
    <property type="term" value="F:alpha-1,6-mannosyltransferase activity"/>
    <property type="evidence" value="ECO:0007669"/>
    <property type="project" value="InterPro"/>
</dbReference>
<feature type="transmembrane region" description="Helical" evidence="10">
    <location>
        <begin position="108"/>
        <end position="131"/>
    </location>
</feature>
<feature type="transmembrane region" description="Helical" evidence="10">
    <location>
        <begin position="384"/>
        <end position="405"/>
    </location>
</feature>
<name>A0A2A9CWX6_9MICO</name>
<keyword evidence="9 10" id="KW-0472">Membrane</keyword>
<evidence type="ECO:0000256" key="3">
    <source>
        <dbReference type="ARBA" id="ARBA00022502"/>
    </source>
</evidence>
<keyword evidence="4" id="KW-0328">Glycosyltransferase</keyword>